<feature type="region of interest" description="Disordered" evidence="1">
    <location>
        <begin position="668"/>
        <end position="687"/>
    </location>
</feature>
<keyword evidence="2" id="KW-1133">Transmembrane helix</keyword>
<feature type="compositionally biased region" description="Acidic residues" evidence="1">
    <location>
        <begin position="668"/>
        <end position="678"/>
    </location>
</feature>
<keyword evidence="4" id="KW-1185">Reference proteome</keyword>
<gene>
    <name evidence="3" type="ORF">AK812_SmicGene2638</name>
</gene>
<proteinExistence type="predicted"/>
<organism evidence="3 4">
    <name type="scientific">Symbiodinium microadriaticum</name>
    <name type="common">Dinoflagellate</name>
    <name type="synonym">Zooxanthella microadriatica</name>
    <dbReference type="NCBI Taxonomy" id="2951"/>
    <lineage>
        <taxon>Eukaryota</taxon>
        <taxon>Sar</taxon>
        <taxon>Alveolata</taxon>
        <taxon>Dinophyceae</taxon>
        <taxon>Suessiales</taxon>
        <taxon>Symbiodiniaceae</taxon>
        <taxon>Symbiodinium</taxon>
    </lineage>
</organism>
<evidence type="ECO:0000256" key="2">
    <source>
        <dbReference type="SAM" id="Phobius"/>
    </source>
</evidence>
<evidence type="ECO:0000313" key="4">
    <source>
        <dbReference type="Proteomes" id="UP000186817"/>
    </source>
</evidence>
<feature type="transmembrane region" description="Helical" evidence="2">
    <location>
        <begin position="121"/>
        <end position="139"/>
    </location>
</feature>
<dbReference type="EMBL" id="LSRX01000029">
    <property type="protein sequence ID" value="OLQ13344.1"/>
    <property type="molecule type" value="Genomic_DNA"/>
</dbReference>
<name>A0A1Q9F0V3_SYMMI</name>
<evidence type="ECO:0000313" key="3">
    <source>
        <dbReference type="EMBL" id="OLQ13344.1"/>
    </source>
</evidence>
<sequence>MGLKRRASVDELMLKAKSGAAEAYRGAILQPVPFDSALNVVPIGLTMDPATALKKKREIVDEMSSFEKGCGYRFVLKEPWLERSVLEGMNSLTPCSNNSSSNDDDHEDEDDDEESSYLRKSWSFIVALLLLYTGTVFPYKLAFIEFYIGGSASLQVHSTETHLSLWSQKPGASEEFEQSTERAWMPVELTVDILFWIDLPQPKFLIFLFSYKVCDLKAIGCRYLKGAWPSFFFVNFLACVPPSWQGRPREAEVGFACGMMLEFHCSVLFSGGGEDSSSSLNKLARLGRLAKLAPFLHEHSEAFACGGLGDHAIQQSGATEGFRLKGGLPGEVAQDEPYRWVDVGGALDGLWMAGTPRSIARRSSVPQSDKIWSHFDCCYGRSTEPGISVPRCTKSRMPGPLQLAGVIVGAICAVVKQLASRGSFGAMGSLGALQPTNQTILTIFTTVGFGDMSAFTTAETLYVDWAMKMAMMAVVKLSESGIVGTALSSVLVLPPLPSLPCLIPADCRKDVRATKKLDVITTLTGVDRAQAELNKRYALIKEFSEHARLSGKVTTAFEKAVEGLRFRRCGLRAQEVVPFLHDWRMVLAWAHHIYNMQTCLRLPCTRKSFFASDTLPRELMLDLTRDLFQGSSYMLLSFLVVAVPPANVLLLLLLLLLLMRSQFLDPDDEEEAEADPTSDQEPWHRSGYQDVVYQTPGGSFRGKDTGTLKEFSTLAFVGTPHPKGGIAPYTVSEVQSALGLGRRPRAQTDEEDKVSDFGSGVKVKGSQHQHDLFPYKLFGVRSYLGEWPGSERYEPFTDLPSRVAFARVESELGAEVPISLRLVLHKKDLLELKGNYKMFALHTIQSLGRTFYRNRFGKRMQKDRSVMDQRMLEIQTTLDLIVEAPLAVLGPWRLHMTFLVRGAGALRRRWGLLKAARRDRYTAVSSYDCDTRLQGLQSEIRLLIDIFGCVLLTASFRPEKLRWVHDLCEHKYIEGKLARLPTPKLCPEGAIPVIVRLQSGDELYEAGSGGSVGPPADGCARAVTAPVALVAKVLRCLAWLAPSEQSPHVFEPRQEPPKSRRLPFSTKVHRSSVKGTTVKHNEMWAGHLLALLQGWLDIVRRLCILSHGLGRSPEPSEAASRPFTAFFTPSRDWWLLKRSVCLAILPPGCAMKPVSIGRQGCQAHLVLAEARFGVGRRGAVAAECGDAETVLAFRVAGSIKASEDVDGQDQRVHEELHSCAASPEFLAPGLVLKRRLLEDRQLESATEEAGSTKILQEVFNPSSSRLEGPALRLSIARPRKLLTGPVLRSL</sequence>
<comment type="caution">
    <text evidence="3">The sequence shown here is derived from an EMBL/GenBank/DDBJ whole genome shotgun (WGS) entry which is preliminary data.</text>
</comment>
<keyword evidence="2" id="KW-0812">Transmembrane</keyword>
<feature type="region of interest" description="Disordered" evidence="1">
    <location>
        <begin position="740"/>
        <end position="762"/>
    </location>
</feature>
<accession>A0A1Q9F0V3</accession>
<dbReference type="Proteomes" id="UP000186817">
    <property type="component" value="Unassembled WGS sequence"/>
</dbReference>
<protein>
    <submittedName>
        <fullName evidence="3">Uncharacterized protein</fullName>
    </submittedName>
</protein>
<keyword evidence="2" id="KW-0472">Membrane</keyword>
<feature type="compositionally biased region" description="Acidic residues" evidence="1">
    <location>
        <begin position="102"/>
        <end position="112"/>
    </location>
</feature>
<reference evidence="3 4" key="1">
    <citation type="submission" date="2016-02" db="EMBL/GenBank/DDBJ databases">
        <title>Genome analysis of coral dinoflagellate symbionts highlights evolutionary adaptations to a symbiotic lifestyle.</title>
        <authorList>
            <person name="Aranda M."/>
            <person name="Li Y."/>
            <person name="Liew Y.J."/>
            <person name="Baumgarten S."/>
            <person name="Simakov O."/>
            <person name="Wilson M."/>
            <person name="Piel J."/>
            <person name="Ashoor H."/>
            <person name="Bougouffa S."/>
            <person name="Bajic V.B."/>
            <person name="Ryu T."/>
            <person name="Ravasi T."/>
            <person name="Bayer T."/>
            <person name="Micklem G."/>
            <person name="Kim H."/>
            <person name="Bhak J."/>
            <person name="Lajeunesse T.C."/>
            <person name="Voolstra C.R."/>
        </authorList>
    </citation>
    <scope>NUCLEOTIDE SEQUENCE [LARGE SCALE GENOMIC DNA]</scope>
    <source>
        <strain evidence="3 4">CCMP2467</strain>
    </source>
</reference>
<feature type="transmembrane region" description="Helical" evidence="2">
    <location>
        <begin position="633"/>
        <end position="659"/>
    </location>
</feature>
<feature type="region of interest" description="Disordered" evidence="1">
    <location>
        <begin position="91"/>
        <end position="112"/>
    </location>
</feature>
<evidence type="ECO:0000256" key="1">
    <source>
        <dbReference type="SAM" id="MobiDB-lite"/>
    </source>
</evidence>
<dbReference type="OrthoDB" id="10407086at2759"/>